<evidence type="ECO:0000256" key="6">
    <source>
        <dbReference type="ARBA" id="ARBA00022958"/>
    </source>
</evidence>
<feature type="compositionally biased region" description="Acidic residues" evidence="11">
    <location>
        <begin position="1051"/>
        <end position="1068"/>
    </location>
</feature>
<gene>
    <name evidence="16" type="ORF">DICPUDRAFT_74464</name>
</gene>
<keyword evidence="7 12" id="KW-1133">Transmembrane helix</keyword>
<name>F0Z7T9_DICPU</name>
<evidence type="ECO:0000256" key="11">
    <source>
        <dbReference type="SAM" id="MobiDB-lite"/>
    </source>
</evidence>
<dbReference type="Proteomes" id="UP000001064">
    <property type="component" value="Unassembled WGS sequence"/>
</dbReference>
<proteinExistence type="predicted"/>
<evidence type="ECO:0000256" key="4">
    <source>
        <dbReference type="ARBA" id="ARBA00022692"/>
    </source>
</evidence>
<evidence type="ECO:0000256" key="2">
    <source>
        <dbReference type="ARBA" id="ARBA00022448"/>
    </source>
</evidence>
<feature type="domain" description="RCK N-terminal" evidence="15">
    <location>
        <begin position="855"/>
        <end position="946"/>
    </location>
</feature>
<evidence type="ECO:0008006" key="18">
    <source>
        <dbReference type="Google" id="ProtNLM"/>
    </source>
</evidence>
<feature type="region of interest" description="Disordered" evidence="11">
    <location>
        <begin position="667"/>
        <end position="697"/>
    </location>
</feature>
<evidence type="ECO:0000313" key="17">
    <source>
        <dbReference type="Proteomes" id="UP000001064"/>
    </source>
</evidence>
<organism evidence="16 17">
    <name type="scientific">Dictyostelium purpureum</name>
    <name type="common">Slime mold</name>
    <dbReference type="NCBI Taxonomy" id="5786"/>
    <lineage>
        <taxon>Eukaryota</taxon>
        <taxon>Amoebozoa</taxon>
        <taxon>Evosea</taxon>
        <taxon>Eumycetozoa</taxon>
        <taxon>Dictyostelia</taxon>
        <taxon>Dictyosteliales</taxon>
        <taxon>Dictyosteliaceae</taxon>
        <taxon>Dictyostelium</taxon>
    </lineage>
</organism>
<feature type="region of interest" description="Disordered" evidence="11">
    <location>
        <begin position="534"/>
        <end position="560"/>
    </location>
</feature>
<dbReference type="Pfam" id="PF00520">
    <property type="entry name" value="Ion_trans"/>
    <property type="match status" value="1"/>
</dbReference>
<feature type="transmembrane region" description="Helical" evidence="12">
    <location>
        <begin position="206"/>
        <end position="226"/>
    </location>
</feature>
<evidence type="ECO:0000256" key="1">
    <source>
        <dbReference type="ARBA" id="ARBA00004141"/>
    </source>
</evidence>
<feature type="domain" description="RCK N-terminal" evidence="15">
    <location>
        <begin position="307"/>
        <end position="418"/>
    </location>
</feature>
<dbReference type="InterPro" id="IPR047871">
    <property type="entry name" value="K_chnl_Slo-like"/>
</dbReference>
<keyword evidence="9 12" id="KW-0472">Membrane</keyword>
<evidence type="ECO:0000259" key="13">
    <source>
        <dbReference type="Pfam" id="PF00520"/>
    </source>
</evidence>
<dbReference type="PANTHER" id="PTHR10027">
    <property type="entry name" value="CALCIUM-ACTIVATED POTASSIUM CHANNEL ALPHA CHAIN"/>
    <property type="match status" value="1"/>
</dbReference>
<dbReference type="InterPro" id="IPR003148">
    <property type="entry name" value="RCK_N"/>
</dbReference>
<keyword evidence="8" id="KW-0406">Ion transport</keyword>
<feature type="domain" description="Calcium-activated potassium channel BK alpha subunit" evidence="14">
    <location>
        <begin position="441"/>
        <end position="526"/>
    </location>
</feature>
<dbReference type="OrthoDB" id="257992at2759"/>
<accession>F0Z7T9</accession>
<evidence type="ECO:0000256" key="3">
    <source>
        <dbReference type="ARBA" id="ARBA00022538"/>
    </source>
</evidence>
<dbReference type="RefSeq" id="XP_003283469.1">
    <property type="nucleotide sequence ID" value="XM_003283421.1"/>
</dbReference>
<dbReference type="SUPFAM" id="SSF81324">
    <property type="entry name" value="Voltage-gated potassium channels"/>
    <property type="match status" value="1"/>
</dbReference>
<feature type="transmembrane region" description="Helical" evidence="12">
    <location>
        <begin position="119"/>
        <end position="140"/>
    </location>
</feature>
<dbReference type="PRINTS" id="PR00169">
    <property type="entry name" value="KCHANNEL"/>
</dbReference>
<evidence type="ECO:0000256" key="10">
    <source>
        <dbReference type="ARBA" id="ARBA00023303"/>
    </source>
</evidence>
<dbReference type="VEuPathDB" id="AmoebaDB:DICPUDRAFT_74464"/>
<reference evidence="17" key="1">
    <citation type="journal article" date="2011" name="Genome Biol.">
        <title>Comparative genomics of the social amoebae Dictyostelium discoideum and Dictyostelium purpureum.</title>
        <authorList>
            <consortium name="US DOE Joint Genome Institute (JGI-PGF)"/>
            <person name="Sucgang R."/>
            <person name="Kuo A."/>
            <person name="Tian X."/>
            <person name="Salerno W."/>
            <person name="Parikh A."/>
            <person name="Feasley C.L."/>
            <person name="Dalin E."/>
            <person name="Tu H."/>
            <person name="Huang E."/>
            <person name="Barry K."/>
            <person name="Lindquist E."/>
            <person name="Shapiro H."/>
            <person name="Bruce D."/>
            <person name="Schmutz J."/>
            <person name="Salamov A."/>
            <person name="Fey P."/>
            <person name="Gaudet P."/>
            <person name="Anjard C."/>
            <person name="Babu M.M."/>
            <person name="Basu S."/>
            <person name="Bushmanova Y."/>
            <person name="van der Wel H."/>
            <person name="Katoh-Kurasawa M."/>
            <person name="Dinh C."/>
            <person name="Coutinho P.M."/>
            <person name="Saito T."/>
            <person name="Elias M."/>
            <person name="Schaap P."/>
            <person name="Kay R.R."/>
            <person name="Henrissat B."/>
            <person name="Eichinger L."/>
            <person name="Rivero F."/>
            <person name="Putnam N.H."/>
            <person name="West C.M."/>
            <person name="Loomis W.F."/>
            <person name="Chisholm R.L."/>
            <person name="Shaulsky G."/>
            <person name="Strassmann J.E."/>
            <person name="Queller D.C."/>
            <person name="Kuspa A."/>
            <person name="Grigoriev I.V."/>
        </authorList>
    </citation>
    <scope>NUCLEOTIDE SEQUENCE [LARGE SCALE GENOMIC DNA]</scope>
    <source>
        <strain evidence="17">QSDP1</strain>
    </source>
</reference>
<evidence type="ECO:0000259" key="15">
    <source>
        <dbReference type="Pfam" id="PF22614"/>
    </source>
</evidence>
<feature type="region of interest" description="Disordered" evidence="11">
    <location>
        <begin position="1048"/>
        <end position="1108"/>
    </location>
</feature>
<evidence type="ECO:0000256" key="12">
    <source>
        <dbReference type="SAM" id="Phobius"/>
    </source>
</evidence>
<keyword evidence="17" id="KW-1185">Reference proteome</keyword>
<feature type="compositionally biased region" description="Low complexity" evidence="11">
    <location>
        <begin position="1075"/>
        <end position="1105"/>
    </location>
</feature>
<sequence length="1208" mass="137074">MVVEGSSTSSTRISKIENAITDAPQPPGFAIIFKHILLLIYVLFIVLFVLSSITLISRLTRGGKKKPSKKLSLRTRAEVYLTVSGIIQWIEAIQTFLSILSVIVFIYGTYITHSPPLAYSWIEIALTIFFTVHWILDYFISKDRLKYLFSFFSIVDLVTVLPIYIDISTGQFFNELGTFQFLRVLRTVRILRANRVLHYFNDITQYLFRVVIAIFTFIMIFAAFYMNIDVSPIHNRALQFHETIYFFVVTLTTDGYGDIHPTNAVGQITITICVVVGAVLIPYQVSRLLETLNSYSPYKRDLSKSTVHGHVILCGDINFTSLLEFLTEFYLEKYGQLKKNIVILSPNPPSDQLKLLLLHPFYKNRITYLEGSPMLENDLKRARYIHSSSCFIFRPLYWEDGDSTAVLTALAMKNLKPQGSKIFVQLLHHENRYKISARVKYIMCIEDFRNGILVQSTLCPGFGTLVCNLFTSRQPDLGDEDKWIGEYCNGSVNSIYKIPVPLAFVGETFLYVTSIMYSGAKALVLGYIDEAETNNTTPTSQPQPPTSPNKNGHHHYNHHHHGFKQKKNKFVIHPPFSTVLTSTMNLIIIAHSPSAPTFKPNVPSIIRKDLDDDEIPKTSYIKNIYNKLFVPDEIRNFQELNDSSDVIFNDNVKTFFTSTFTNNTIEMDVLSPPTNENSDSSSGSGNSPNQILIANNNNNSSDVQPLLTNPIILLNNNSINNNNENLDDINLNDDKISPLVALCNEEFESNWNEVIATVIESIDSKKAHMESIVEDLEPVLESIERNRNLDEYSEDSKEENNWKEHIIICGSINKIDLFIRGLRQKYISDNLNHFYHLKNPSSQTNLSNSTNISDHSDNSAPIIVILHPDEPDMSDWDDIDDVFYFKGSPLERKDLDNVKIHLASKIIILSDPYKEHHNSNLTDKTSVQLDSQTIMAFLEINEVFQNHPNPSSFLTVELVHEPNIRFISKNIKSSKIGSKATKKEDGEIEKPNYYITSEFASGKVLTLTTLDSLLCQANHQEYLLDVANELVLGVNGIRKYYRKLIRNQSDSDSDDSDYDSGDSSDSEDEHLNAANNTSSSSSKNNISNVSSSNTLSRSRNGSSTNLGYKNINSKLSQSGFWNHVNPHSSPNQCLLNQIKVPSQYHGHLYSELFETLIHKNILPLGLYRCKEITGAPNPYVFTCPPSDTILHENDLVYILYRPSDNYNH</sequence>
<keyword evidence="2" id="KW-0813">Transport</keyword>
<dbReference type="FunCoup" id="F0Z7T9">
    <property type="interactions" value="8"/>
</dbReference>
<comment type="subcellular location">
    <subcellularLocation>
        <location evidence="1">Membrane</location>
        <topology evidence="1">Multi-pass membrane protein</topology>
    </subcellularLocation>
</comment>
<dbReference type="EMBL" id="GL870948">
    <property type="protein sequence ID" value="EGC39966.1"/>
    <property type="molecule type" value="Genomic_DNA"/>
</dbReference>
<dbReference type="AlphaFoldDB" id="F0Z7T9"/>
<dbReference type="OMA" id="SYSPYKR"/>
<keyword evidence="4 12" id="KW-0812">Transmembrane</keyword>
<keyword evidence="3" id="KW-0633">Potassium transport</keyword>
<dbReference type="Gene3D" id="3.40.50.720">
    <property type="entry name" value="NAD(P)-binding Rossmann-like Domain"/>
    <property type="match status" value="2"/>
</dbReference>
<feature type="transmembrane region" description="Helical" evidence="12">
    <location>
        <begin position="147"/>
        <end position="165"/>
    </location>
</feature>
<feature type="transmembrane region" description="Helical" evidence="12">
    <location>
        <begin position="264"/>
        <end position="283"/>
    </location>
</feature>
<keyword evidence="5" id="KW-0631">Potassium channel</keyword>
<dbReference type="Pfam" id="PF22614">
    <property type="entry name" value="Slo-like_RCK"/>
    <property type="match status" value="2"/>
</dbReference>
<protein>
    <recommendedName>
        <fullName evidence="18">Ion transport domain-containing protein</fullName>
    </recommendedName>
</protein>
<keyword evidence="10" id="KW-0407">Ion channel</keyword>
<evidence type="ECO:0000256" key="8">
    <source>
        <dbReference type="ARBA" id="ARBA00023065"/>
    </source>
</evidence>
<evidence type="ECO:0000256" key="7">
    <source>
        <dbReference type="ARBA" id="ARBA00022989"/>
    </source>
</evidence>
<feature type="transmembrane region" description="Helical" evidence="12">
    <location>
        <begin position="36"/>
        <end position="59"/>
    </location>
</feature>
<dbReference type="GeneID" id="10509411"/>
<keyword evidence="6" id="KW-0630">Potassium</keyword>
<dbReference type="PANTHER" id="PTHR10027:SF22">
    <property type="entry name" value="ION TRANSPORT DOMAIN-CONTAINING PROTEIN"/>
    <property type="match status" value="1"/>
</dbReference>
<evidence type="ECO:0000259" key="14">
    <source>
        <dbReference type="Pfam" id="PF03493"/>
    </source>
</evidence>
<dbReference type="FunFam" id="3.40.50.720:FF:000910">
    <property type="entry name" value="Predicted protein"/>
    <property type="match status" value="1"/>
</dbReference>
<feature type="domain" description="Ion transport" evidence="13">
    <location>
        <begin position="89"/>
        <end position="281"/>
    </location>
</feature>
<dbReference type="KEGG" id="dpp:DICPUDRAFT_74464"/>
<evidence type="ECO:0000256" key="5">
    <source>
        <dbReference type="ARBA" id="ARBA00022826"/>
    </source>
</evidence>
<feature type="compositionally biased region" description="Basic residues" evidence="11">
    <location>
        <begin position="551"/>
        <end position="560"/>
    </location>
</feature>
<dbReference type="FunFam" id="3.40.50.720:FF:001298">
    <property type="entry name" value="Uncharacterized protein"/>
    <property type="match status" value="1"/>
</dbReference>
<dbReference type="InParanoid" id="F0Z7T9"/>
<dbReference type="InterPro" id="IPR005821">
    <property type="entry name" value="Ion_trans_dom"/>
</dbReference>
<dbReference type="GO" id="GO:0005267">
    <property type="term" value="F:potassium channel activity"/>
    <property type="evidence" value="ECO:0000318"/>
    <property type="project" value="GO_Central"/>
</dbReference>
<dbReference type="Gene3D" id="1.10.287.70">
    <property type="match status" value="1"/>
</dbReference>
<dbReference type="InterPro" id="IPR003929">
    <property type="entry name" value="K_chnl_BK_asu"/>
</dbReference>
<dbReference type="eggNOG" id="KOG1420">
    <property type="taxonomic scope" value="Eukaryota"/>
</dbReference>
<dbReference type="Pfam" id="PF03493">
    <property type="entry name" value="BK_channel_a"/>
    <property type="match status" value="1"/>
</dbReference>
<feature type="transmembrane region" description="Helical" evidence="12">
    <location>
        <begin position="79"/>
        <end position="107"/>
    </location>
</feature>
<dbReference type="GO" id="GO:0016020">
    <property type="term" value="C:membrane"/>
    <property type="evidence" value="ECO:0000318"/>
    <property type="project" value="GO_Central"/>
</dbReference>
<evidence type="ECO:0000313" key="16">
    <source>
        <dbReference type="EMBL" id="EGC39966.1"/>
    </source>
</evidence>
<evidence type="ECO:0000256" key="9">
    <source>
        <dbReference type="ARBA" id="ARBA00023136"/>
    </source>
</evidence>
<dbReference type="GO" id="GO:0071805">
    <property type="term" value="P:potassium ion transmembrane transport"/>
    <property type="evidence" value="ECO:0000318"/>
    <property type="project" value="GO_Central"/>
</dbReference>
<feature type="compositionally biased region" description="Low complexity" evidence="11">
    <location>
        <begin position="677"/>
        <end position="687"/>
    </location>
</feature>